<dbReference type="AlphaFoldDB" id="A0A1G7V788"/>
<proteinExistence type="predicted"/>
<feature type="signal peptide" evidence="1">
    <location>
        <begin position="1"/>
        <end position="21"/>
    </location>
</feature>
<evidence type="ECO:0000313" key="2">
    <source>
        <dbReference type="EMBL" id="SDG55672.1"/>
    </source>
</evidence>
<gene>
    <name evidence="2" type="ORF">SAMN05421825_3546</name>
</gene>
<sequence>MKKFLPLLLLLVASVFIFSCKDDDDDYVQVDVDYPAVYDLRNVNFSYNSTDGWHYGQNFNNPMLDQDYVIIFRQTGTTGNSPVWQQIPRTLYLNEGELDYDFDFSKNDFMIYAGGTYDISTTPQYLNNQTFRVVLVPAVYGKNANSEDLKKMTYEEVIAKYKINDSKVGTL</sequence>
<name>A0A1G7V788_9FLAO</name>
<keyword evidence="3" id="KW-1185">Reference proteome</keyword>
<evidence type="ECO:0000256" key="1">
    <source>
        <dbReference type="SAM" id="SignalP"/>
    </source>
</evidence>
<dbReference type="PROSITE" id="PS51257">
    <property type="entry name" value="PROKAR_LIPOPROTEIN"/>
    <property type="match status" value="1"/>
</dbReference>
<accession>A0A1G7V788</accession>
<dbReference type="EMBL" id="FNBH01000005">
    <property type="protein sequence ID" value="SDG55672.1"/>
    <property type="molecule type" value="Genomic_DNA"/>
</dbReference>
<dbReference type="STRING" id="454006.SAMN05421825_3546"/>
<feature type="chain" id="PRO_5011678208" evidence="1">
    <location>
        <begin position="22"/>
        <end position="171"/>
    </location>
</feature>
<protein>
    <submittedName>
        <fullName evidence="2">Uncharacterized protein</fullName>
    </submittedName>
</protein>
<organism evidence="2 3">
    <name type="scientific">Epilithonimonas hungarica</name>
    <dbReference type="NCBI Taxonomy" id="454006"/>
    <lineage>
        <taxon>Bacteria</taxon>
        <taxon>Pseudomonadati</taxon>
        <taxon>Bacteroidota</taxon>
        <taxon>Flavobacteriia</taxon>
        <taxon>Flavobacteriales</taxon>
        <taxon>Weeksellaceae</taxon>
        <taxon>Chryseobacterium group</taxon>
        <taxon>Epilithonimonas</taxon>
    </lineage>
</organism>
<dbReference type="Proteomes" id="UP000199203">
    <property type="component" value="Unassembled WGS sequence"/>
</dbReference>
<reference evidence="3" key="1">
    <citation type="submission" date="2016-10" db="EMBL/GenBank/DDBJ databases">
        <authorList>
            <person name="Varghese N."/>
            <person name="Submissions S."/>
        </authorList>
    </citation>
    <scope>NUCLEOTIDE SEQUENCE [LARGE SCALE GENOMIC DNA]</scope>
    <source>
        <strain evidence="3">DSM 19684</strain>
    </source>
</reference>
<evidence type="ECO:0000313" key="3">
    <source>
        <dbReference type="Proteomes" id="UP000199203"/>
    </source>
</evidence>
<keyword evidence="1" id="KW-0732">Signal</keyword>